<dbReference type="Pfam" id="PF13997">
    <property type="entry name" value="YqjK"/>
    <property type="match status" value="1"/>
</dbReference>
<sequence>MSTLSEKLTLRRQTLLAKSQAERMLLGQQVAQIRQTLLLADLGLQIVKKIKHRPLIGLGLIVATFAIKPARMLVMLKTGLTVWQTWQNVAPALKQMQNDAAAKQSQ</sequence>
<dbReference type="EMBL" id="CP034464">
    <property type="protein sequence ID" value="AZP12911.1"/>
    <property type="molecule type" value="Genomic_DNA"/>
</dbReference>
<dbReference type="KEGG" id="upv:EJN92_13380"/>
<evidence type="ECO:0000313" key="2">
    <source>
        <dbReference type="Proteomes" id="UP000275663"/>
    </source>
</evidence>
<gene>
    <name evidence="1" type="ORF">EJN92_13380</name>
</gene>
<proteinExistence type="predicted"/>
<dbReference type="InterPro" id="IPR025612">
    <property type="entry name" value="YqjK"/>
</dbReference>
<dbReference type="RefSeq" id="WP_126128290.1">
    <property type="nucleotide sequence ID" value="NZ_CP034464.1"/>
</dbReference>
<reference evidence="1 2" key="1">
    <citation type="journal article" date="2011" name="Int. J. Syst. Evol. Microbiol.">
        <title>Description of Undibacterium oligocarboniphilum sp. nov., isolated from purified water, and Undibacterium pigrum strain CCUG 49012 as the type strain of Undibacterium parvum sp. nov., and emended descriptions of the genus Undibacterium and the species Undibacterium pigrum.</title>
        <authorList>
            <person name="Eder W."/>
            <person name="Wanner G."/>
            <person name="Ludwig W."/>
            <person name="Busse H.J."/>
            <person name="Ziemke-Kageler F."/>
            <person name="Lang E."/>
        </authorList>
    </citation>
    <scope>NUCLEOTIDE SEQUENCE [LARGE SCALE GENOMIC DNA]</scope>
    <source>
        <strain evidence="1 2">DSM 23061</strain>
    </source>
</reference>
<dbReference type="AlphaFoldDB" id="A0A3Q9BRJ6"/>
<evidence type="ECO:0008006" key="3">
    <source>
        <dbReference type="Google" id="ProtNLM"/>
    </source>
</evidence>
<evidence type="ECO:0000313" key="1">
    <source>
        <dbReference type="EMBL" id="AZP12911.1"/>
    </source>
</evidence>
<dbReference type="Proteomes" id="UP000275663">
    <property type="component" value="Chromosome"/>
</dbReference>
<dbReference type="OrthoDB" id="8536869at2"/>
<accession>A0A3Q9BRJ6</accession>
<name>A0A3Q9BRJ6_9BURK</name>
<keyword evidence="2" id="KW-1185">Reference proteome</keyword>
<organism evidence="1 2">
    <name type="scientific">Undibacterium parvum</name>
    <dbReference type="NCBI Taxonomy" id="401471"/>
    <lineage>
        <taxon>Bacteria</taxon>
        <taxon>Pseudomonadati</taxon>
        <taxon>Pseudomonadota</taxon>
        <taxon>Betaproteobacteria</taxon>
        <taxon>Burkholderiales</taxon>
        <taxon>Oxalobacteraceae</taxon>
        <taxon>Undibacterium</taxon>
    </lineage>
</organism>
<protein>
    <recommendedName>
        <fullName evidence="3">YqjK-like protein</fullName>
    </recommendedName>
</protein>